<name>A0A5N6RVR4_9ROSI</name>
<accession>A0A5N6RVR4</accession>
<sequence length="140" mass="14944">MGHSGILQRPTLILGKGDSWETPTHRDGRGGSWGVICNPSSMLGGSRRTPPPLTTTLAGQEGGGCKGSGSLVTHPLLHEASAAPRPPTYDAGCTSNKTKNQLLSLPQLCKSNRNLCITTVLPEILRSLFMPLREDNLMEQ</sequence>
<organism evidence="2 3">
    <name type="scientific">Carpinus fangiana</name>
    <dbReference type="NCBI Taxonomy" id="176857"/>
    <lineage>
        <taxon>Eukaryota</taxon>
        <taxon>Viridiplantae</taxon>
        <taxon>Streptophyta</taxon>
        <taxon>Embryophyta</taxon>
        <taxon>Tracheophyta</taxon>
        <taxon>Spermatophyta</taxon>
        <taxon>Magnoliopsida</taxon>
        <taxon>eudicotyledons</taxon>
        <taxon>Gunneridae</taxon>
        <taxon>Pentapetalae</taxon>
        <taxon>rosids</taxon>
        <taxon>fabids</taxon>
        <taxon>Fagales</taxon>
        <taxon>Betulaceae</taxon>
        <taxon>Carpinus</taxon>
    </lineage>
</organism>
<proteinExistence type="predicted"/>
<dbReference type="EMBL" id="CM017328">
    <property type="protein sequence ID" value="KAE8125401.1"/>
    <property type="molecule type" value="Genomic_DNA"/>
</dbReference>
<protein>
    <submittedName>
        <fullName evidence="2">Uncharacterized protein</fullName>
    </submittedName>
</protein>
<evidence type="ECO:0000313" key="3">
    <source>
        <dbReference type="Proteomes" id="UP000327013"/>
    </source>
</evidence>
<dbReference type="Proteomes" id="UP000327013">
    <property type="component" value="Chromosome 8"/>
</dbReference>
<evidence type="ECO:0000256" key="1">
    <source>
        <dbReference type="SAM" id="MobiDB-lite"/>
    </source>
</evidence>
<evidence type="ECO:0000313" key="2">
    <source>
        <dbReference type="EMBL" id="KAE8125401.1"/>
    </source>
</evidence>
<keyword evidence="3" id="KW-1185">Reference proteome</keyword>
<feature type="region of interest" description="Disordered" evidence="1">
    <location>
        <begin position="1"/>
        <end position="93"/>
    </location>
</feature>
<reference evidence="2 3" key="1">
    <citation type="submission" date="2019-06" db="EMBL/GenBank/DDBJ databases">
        <title>A chromosomal-level reference genome of Carpinus fangiana (Coryloideae, Betulaceae).</title>
        <authorList>
            <person name="Yang X."/>
            <person name="Wang Z."/>
            <person name="Zhang L."/>
            <person name="Hao G."/>
            <person name="Liu J."/>
            <person name="Yang Y."/>
        </authorList>
    </citation>
    <scope>NUCLEOTIDE SEQUENCE [LARGE SCALE GENOMIC DNA]</scope>
    <source>
        <strain evidence="2">Cfa_2016G</strain>
        <tissue evidence="2">Leaf</tissue>
    </source>
</reference>
<gene>
    <name evidence="2" type="ORF">FH972_020212</name>
</gene>
<dbReference type="AlphaFoldDB" id="A0A5N6RVR4"/>